<evidence type="ECO:0000313" key="7">
    <source>
        <dbReference type="EMBL" id="GJG60111.1"/>
    </source>
</evidence>
<proteinExistence type="inferred from homology"/>
<keyword evidence="8" id="KW-1185">Reference proteome</keyword>
<evidence type="ECO:0000313" key="8">
    <source>
        <dbReference type="Proteomes" id="UP000825483"/>
    </source>
</evidence>
<dbReference type="AlphaFoldDB" id="A0A9R1CY69"/>
<evidence type="ECO:0000256" key="2">
    <source>
        <dbReference type="ARBA" id="ARBA00009865"/>
    </source>
</evidence>
<keyword evidence="4" id="KW-0326">Glycosidase</keyword>
<protein>
    <recommendedName>
        <fullName evidence="6">Extracellular endo-alpha-(1-&gt;5)-L-arabinanase C-terminal domain-containing protein</fullName>
    </recommendedName>
</protein>
<dbReference type="PANTHER" id="PTHR43301:SF3">
    <property type="entry name" value="ARABINAN ENDO-1,5-ALPHA-L-ARABINOSIDASE A-RELATED"/>
    <property type="match status" value="1"/>
</dbReference>
<dbReference type="Pfam" id="PF04616">
    <property type="entry name" value="Glyco_hydro_43"/>
    <property type="match status" value="1"/>
</dbReference>
<evidence type="ECO:0000256" key="3">
    <source>
        <dbReference type="ARBA" id="ARBA00022801"/>
    </source>
</evidence>
<gene>
    <name evidence="7" type="ORF">PRLR5076_29620</name>
</gene>
<dbReference type="GO" id="GO:0005975">
    <property type="term" value="P:carbohydrate metabolic process"/>
    <property type="evidence" value="ECO:0007669"/>
    <property type="project" value="InterPro"/>
</dbReference>
<dbReference type="InterPro" id="IPR050727">
    <property type="entry name" value="GH43_arabinanases"/>
</dbReference>
<comment type="similarity">
    <text evidence="2">Belongs to the glycosyl hydrolase 43 family.</text>
</comment>
<feature type="domain" description="Extracellular endo-alpha-(1-&gt;5)-L-arabinanase C-terminal" evidence="6">
    <location>
        <begin position="460"/>
        <end position="570"/>
    </location>
</feature>
<reference evidence="7" key="1">
    <citation type="journal article" date="2022" name="Int. J. Syst. Evol. Microbiol.">
        <title>Prevotella lacticifex sp. nov., isolated from the rumen of cows.</title>
        <authorList>
            <person name="Shinkai T."/>
            <person name="Ikeyama N."/>
            <person name="Kumagai M."/>
            <person name="Ohmori H."/>
            <person name="Sakamoto M."/>
            <person name="Ohkuma M."/>
            <person name="Mitsumori M."/>
        </authorList>
    </citation>
    <scope>NUCLEOTIDE SEQUENCE</scope>
    <source>
        <strain evidence="7">R5076</strain>
    </source>
</reference>
<name>A0A9R1CY69_9BACT</name>
<dbReference type="SUPFAM" id="SSF75005">
    <property type="entry name" value="Arabinanase/levansucrase/invertase"/>
    <property type="match status" value="1"/>
</dbReference>
<evidence type="ECO:0000256" key="4">
    <source>
        <dbReference type="ARBA" id="ARBA00023295"/>
    </source>
</evidence>
<dbReference type="GO" id="GO:0004553">
    <property type="term" value="F:hydrolase activity, hydrolyzing O-glycosyl compounds"/>
    <property type="evidence" value="ECO:0007669"/>
    <property type="project" value="InterPro"/>
</dbReference>
<dbReference type="PANTHER" id="PTHR43301">
    <property type="entry name" value="ARABINAN ENDO-1,5-ALPHA-L-ARABINOSIDASE"/>
    <property type="match status" value="1"/>
</dbReference>
<dbReference type="Proteomes" id="UP000825483">
    <property type="component" value="Unassembled WGS sequence"/>
</dbReference>
<dbReference type="Pfam" id="PF16369">
    <property type="entry name" value="GH43_C"/>
    <property type="match status" value="1"/>
</dbReference>
<accession>A0A9R1CY69</accession>
<feature type="site" description="Important for catalytic activity, responsible for pKa modulation of the active site Glu and correct orientation of both the proton donor and substrate" evidence="5">
    <location>
        <position position="237"/>
    </location>
</feature>
<keyword evidence="3" id="KW-0378">Hydrolase</keyword>
<dbReference type="InterPro" id="IPR023296">
    <property type="entry name" value="Glyco_hydro_beta-prop_sf"/>
</dbReference>
<comment type="pathway">
    <text evidence="1">Glycan metabolism; L-arabinan degradation.</text>
</comment>
<dbReference type="InterPro" id="IPR006710">
    <property type="entry name" value="Glyco_hydro_43"/>
</dbReference>
<dbReference type="Gene3D" id="2.115.10.20">
    <property type="entry name" value="Glycosyl hydrolase domain, family 43"/>
    <property type="match status" value="1"/>
</dbReference>
<organism evidence="7 8">
    <name type="scientific">Prevotella lacticifex</name>
    <dbReference type="NCBI Taxonomy" id="2854755"/>
    <lineage>
        <taxon>Bacteria</taxon>
        <taxon>Pseudomonadati</taxon>
        <taxon>Bacteroidota</taxon>
        <taxon>Bacteroidia</taxon>
        <taxon>Bacteroidales</taxon>
        <taxon>Prevotellaceae</taxon>
        <taxon>Prevotella</taxon>
    </lineage>
</organism>
<sequence>MQMPAMAQNSLTDADIADSYTTRTYNHRVSCHDPSIVVDNVTNPASPVYYVYGSHLGHGSTTAASNYQDWDSSWGAGEAAGTANSLFANSDGTLINFANAYSTQTVSKVKDYQGNMVNFPNFDAHAWQYTGNSVQGMEWAPDIIYNTAMGKWCLYMSLNGDNWCSSIVMFTSDSPKGPWTYQAPVVMSGFSGRFDHNGYGKADDWKKTDLAIATGATALPQRYNIRNWGDYWPNCIDPCVFYDDAGNLWMTYGSWSGGIFELKLDAQTGLRDYTHKYDYEVNGTVATPGAADQNCTSDPYFGRKIAGGCYVSGEGSYVQKIGDYYFLFLSYGGLNPSQGYQIRIFRSTSPEGPFTDANGTSARFTSYALNYGAHATDNRGVLLMDGYQWQTMPKGEVAQGHNSAFVDDKGRAFVVYHTKFNDGTYGHEVRVHQLFLNEDGWLVASPYEFSGSTATNSAIASTASVADAEIPGDYQFIRHQYNQSHAQVSSSDQATTARLKEPVNITLNADGTITGAAGSGVNSTSKWTRKAGTDFITLTVNGVEYKGVLVKETTDYTDIPSLSIAALSDNSGSKGVGQGSYTFAQEVWAVKADTKPAIKYTLDHLNIPFQDGATINSNVNLPETGYLGTKVKWTSSDMNVFDSDFGEITGKGPVTLTVEIDKDGYAYKKEYSLYVDKNAKPSTPVYYPESQQKDLTAAWWTNFSKQYYTLKKGTDAEFKFYNYSDKAENWDNWCLVAANGERNTAGYTEYFVLRNDNYGWGTCYDAANQSSAFNWDTFKDDMDGSLVDMKCAYATDGKFTMTSTITTAAGKVYNYSFSANITDAPEQTTLFFVNEKSYIDGSTLVPTGITTVNSDSRTAKSSALYNLAGQRVNRNYRGVVIENGRKYINR</sequence>
<dbReference type="InterPro" id="IPR032291">
    <property type="entry name" value="Abn2_C"/>
</dbReference>
<evidence type="ECO:0000256" key="5">
    <source>
        <dbReference type="PIRSR" id="PIRSR606710-2"/>
    </source>
</evidence>
<evidence type="ECO:0000256" key="1">
    <source>
        <dbReference type="ARBA" id="ARBA00004834"/>
    </source>
</evidence>
<comment type="caution">
    <text evidence="7">The sequence shown here is derived from an EMBL/GenBank/DDBJ whole genome shotgun (WGS) entry which is preliminary data.</text>
</comment>
<dbReference type="EMBL" id="BPUB01000002">
    <property type="protein sequence ID" value="GJG60111.1"/>
    <property type="molecule type" value="Genomic_DNA"/>
</dbReference>
<dbReference type="Gene3D" id="2.40.128.10">
    <property type="match status" value="1"/>
</dbReference>
<evidence type="ECO:0000259" key="6">
    <source>
        <dbReference type="Pfam" id="PF16369"/>
    </source>
</evidence>